<proteinExistence type="predicted"/>
<keyword evidence="3" id="KW-1185">Reference proteome</keyword>
<comment type="caution">
    <text evidence="2">The sequence shown here is derived from an EMBL/GenBank/DDBJ whole genome shotgun (WGS) entry which is preliminary data.</text>
</comment>
<gene>
    <name evidence="2" type="ORF">ABID49_000533</name>
</gene>
<dbReference type="PROSITE" id="PS50965">
    <property type="entry name" value="NERD"/>
    <property type="match status" value="1"/>
</dbReference>
<protein>
    <recommendedName>
        <fullName evidence="1">NERD domain-containing protein</fullName>
    </recommendedName>
</protein>
<sequence>MPERLLALAVLASRVPKEHESSGRIKEDCANRISGFAGEKRADFFLSEAKLRERPIVLKDVDVPGAGRSVQVDTLVLHPSFVLVAEVKNVTGELYFDNESGQFYRIKGGKREGMRNPEDQLNRAIGALETFLASAGFPVPVQGAIILASYNGLLQQAPITRPALTVDRLPLHLEKLEAENRPILSAGSLRSIEQQLSGSSFQKRDNYFRWYGLIWSDLSVGVRCPECHLLGMGRIHGRWICHGCGSPSKEAHLTALQEFRILFGDKITVKQAMWFFGSGIEVCRP</sequence>
<dbReference type="InterPro" id="IPR011528">
    <property type="entry name" value="NERD"/>
</dbReference>
<evidence type="ECO:0000313" key="2">
    <source>
        <dbReference type="EMBL" id="MET3574651.1"/>
    </source>
</evidence>
<feature type="domain" description="NERD" evidence="1">
    <location>
        <begin position="34"/>
        <end position="151"/>
    </location>
</feature>
<evidence type="ECO:0000313" key="3">
    <source>
        <dbReference type="Proteomes" id="UP001549099"/>
    </source>
</evidence>
<dbReference type="Proteomes" id="UP001549099">
    <property type="component" value="Unassembled WGS sequence"/>
</dbReference>
<accession>A0ABV2G8P0</accession>
<dbReference type="RefSeq" id="WP_354195051.1">
    <property type="nucleotide sequence ID" value="NZ_JBEPLW010000002.1"/>
</dbReference>
<organism evidence="2 3">
    <name type="scientific">Bhargavaea ullalensis</name>
    <dbReference type="NCBI Taxonomy" id="1265685"/>
    <lineage>
        <taxon>Bacteria</taxon>
        <taxon>Bacillati</taxon>
        <taxon>Bacillota</taxon>
        <taxon>Bacilli</taxon>
        <taxon>Bacillales</taxon>
        <taxon>Caryophanaceae</taxon>
        <taxon>Bhargavaea</taxon>
    </lineage>
</organism>
<evidence type="ECO:0000259" key="1">
    <source>
        <dbReference type="PROSITE" id="PS50965"/>
    </source>
</evidence>
<dbReference type="Pfam" id="PF08378">
    <property type="entry name" value="NERD"/>
    <property type="match status" value="1"/>
</dbReference>
<reference evidence="2 3" key="1">
    <citation type="submission" date="2024-06" db="EMBL/GenBank/DDBJ databases">
        <title>Genomic Encyclopedia of Type Strains, Phase IV (KMG-IV): sequencing the most valuable type-strain genomes for metagenomic binning, comparative biology and taxonomic classification.</title>
        <authorList>
            <person name="Goeker M."/>
        </authorList>
    </citation>
    <scope>NUCLEOTIDE SEQUENCE [LARGE SCALE GENOMIC DNA]</scope>
    <source>
        <strain evidence="2 3">DSM 26128</strain>
    </source>
</reference>
<name>A0ABV2G8P0_9BACL</name>
<dbReference type="EMBL" id="JBEPLW010000002">
    <property type="protein sequence ID" value="MET3574651.1"/>
    <property type="molecule type" value="Genomic_DNA"/>
</dbReference>